<feature type="transmembrane region" description="Helical" evidence="9">
    <location>
        <begin position="28"/>
        <end position="45"/>
    </location>
</feature>
<feature type="transmembrane region" description="Helical" evidence="9">
    <location>
        <begin position="513"/>
        <end position="538"/>
    </location>
</feature>
<dbReference type="NCBIfam" id="TIGR00360">
    <property type="entry name" value="ComEC_N-term"/>
    <property type="match status" value="1"/>
</dbReference>
<name>A0A1G8I5U2_9BACL</name>
<evidence type="ECO:0000256" key="9">
    <source>
        <dbReference type="SAM" id="Phobius"/>
    </source>
</evidence>
<dbReference type="Pfam" id="PF03772">
    <property type="entry name" value="Competence"/>
    <property type="match status" value="1"/>
</dbReference>
<organism evidence="11 12">
    <name type="scientific">Paenibacillus typhae</name>
    <dbReference type="NCBI Taxonomy" id="1174501"/>
    <lineage>
        <taxon>Bacteria</taxon>
        <taxon>Bacillati</taxon>
        <taxon>Bacillota</taxon>
        <taxon>Bacilli</taxon>
        <taxon>Bacillales</taxon>
        <taxon>Paenibacillaceae</taxon>
        <taxon>Paenibacillus</taxon>
    </lineage>
</organism>
<dbReference type="Gene3D" id="3.60.15.10">
    <property type="entry name" value="Ribonuclease Z/Hydroxyacylglutathione hydrolase-like"/>
    <property type="match status" value="1"/>
</dbReference>
<evidence type="ECO:0000313" key="12">
    <source>
        <dbReference type="Proteomes" id="UP000199050"/>
    </source>
</evidence>
<dbReference type="InterPro" id="IPR025405">
    <property type="entry name" value="DUF4131"/>
</dbReference>
<keyword evidence="2" id="KW-1003">Cell membrane</keyword>
<evidence type="ECO:0000256" key="2">
    <source>
        <dbReference type="ARBA" id="ARBA00022475"/>
    </source>
</evidence>
<evidence type="ECO:0000256" key="1">
    <source>
        <dbReference type="ARBA" id="ARBA00004651"/>
    </source>
</evidence>
<sequence>MNRRPLLSFTICWVAGSAAGCLFDGYRLLASIAVCLLLLVLWAAGGGIRWKTAAVFVLGLTAAALYWEWTEARNVSLLPEALGKPEAGLNETYITAEGVVASPVERDGDRVDFTLKLIRIIGDGQEGQDAEAPAAKLQAAESVKGSAAGKPIAEGSTAAAGPVGEPIAVQIKLQAESEIMVAAQWQRGDRVTVRGELALPPVARNFGGFDYRAYLQTQRIHWLLKGEGAVSVTAVPPVSWQLTSVLRWNDAARATLGAEMDRLFKEPHAGYMKGLVIGIQDDLDPETFKQFSQLGLTHILAISGMHVAVYVGVILFLLRRLRFTRETALTITLLLVPVYVLLSGAGPSILRAGLMSMIALLAARLGLLKDGMNILGASALMMLVWNPYFLLSVSFQLSFLVTAGLMVYTPLATPLFGRLPKWLGSSITVTLIAQLVSFPLTVYYFNQFSLLSFIANLLLVPFITFLVLPLGTLALLLGRIWDAGASAVAGTAELLNNWTFAAVEWVNGFTAGVLIWASPSLLWICLYYALLYGLLYALKRRRDTELAPQYMEDETRPLAGLAQPGAGEVRDTFPYPSYTGVQSGLRGSGYVAILCAAALGLLLYKGYYTEQLNGTGAISFLDVGQGDSILITTPEGAHILVDGGGTVNFGSREEWRIRRSPFEVGAKTLMPLLKRRGIHRLDAVILTHGDQDHMGGLQAVLEGMPVSALMFNGTLAGTEPYAKLMNTALARDVRLYAVQQGMVLAPDKATALHFLWPEPLAAAQPLLPEVEEQNHESVVFRLEMNGRSFLFTGDMDEDAEEEIIKAAEEDGIREAGPLDVLKVAHHGSKTSTGAAWLEFWKPASAVISAGVNNLYGHPNAGVLERLEEAGAAIYRTDLHGEIQLRVKEEISIRYRINTNEVKSHQKPD</sequence>
<dbReference type="STRING" id="1174501.SAMN05216192_103131"/>
<protein>
    <submittedName>
        <fullName evidence="11">Competence protein ComEC</fullName>
    </submittedName>
</protein>
<comment type="function">
    <text evidence="7">Counteracts the endogenous Pycsar antiviral defense system. Phosphodiesterase that enables metal-dependent hydrolysis of host cyclic nucleotide Pycsar defense signals such as cCMP and cUMP.</text>
</comment>
<dbReference type="InterPro" id="IPR036866">
    <property type="entry name" value="RibonucZ/Hydroxyglut_hydro"/>
</dbReference>
<comment type="catalytic activity">
    <reaction evidence="8">
        <text>3',5'-cyclic UMP + H2O = UMP + H(+)</text>
        <dbReference type="Rhea" id="RHEA:70575"/>
        <dbReference type="ChEBI" id="CHEBI:15377"/>
        <dbReference type="ChEBI" id="CHEBI:15378"/>
        <dbReference type="ChEBI" id="CHEBI:57865"/>
        <dbReference type="ChEBI" id="CHEBI:184387"/>
    </reaction>
    <physiologicalReaction direction="left-to-right" evidence="8">
        <dbReference type="Rhea" id="RHEA:70576"/>
    </physiologicalReaction>
</comment>
<dbReference type="OrthoDB" id="9761531at2"/>
<dbReference type="InterPro" id="IPR035681">
    <property type="entry name" value="ComA-like_MBL"/>
</dbReference>
<feature type="transmembrane region" description="Helical" evidence="9">
    <location>
        <begin position="295"/>
        <end position="318"/>
    </location>
</feature>
<reference evidence="12" key="1">
    <citation type="submission" date="2016-10" db="EMBL/GenBank/DDBJ databases">
        <authorList>
            <person name="Varghese N."/>
            <person name="Submissions S."/>
        </authorList>
    </citation>
    <scope>NUCLEOTIDE SEQUENCE [LARGE SCALE GENOMIC DNA]</scope>
    <source>
        <strain evidence="12">CGMCC 1.11012</strain>
    </source>
</reference>
<keyword evidence="12" id="KW-1185">Reference proteome</keyword>
<dbReference type="InterPro" id="IPR001279">
    <property type="entry name" value="Metallo-B-lactamas"/>
</dbReference>
<keyword evidence="5 9" id="KW-0472">Membrane</keyword>
<evidence type="ECO:0000259" key="10">
    <source>
        <dbReference type="SMART" id="SM00849"/>
    </source>
</evidence>
<dbReference type="CDD" id="cd07731">
    <property type="entry name" value="ComA-like_MBL-fold"/>
    <property type="match status" value="1"/>
</dbReference>
<evidence type="ECO:0000256" key="7">
    <source>
        <dbReference type="ARBA" id="ARBA00034301"/>
    </source>
</evidence>
<accession>A0A1G8I5U2</accession>
<gene>
    <name evidence="11" type="ORF">SAMN05216192_103131</name>
</gene>
<feature type="transmembrane region" description="Helical" evidence="9">
    <location>
        <begin position="325"/>
        <end position="342"/>
    </location>
</feature>
<dbReference type="Pfam" id="PF00753">
    <property type="entry name" value="Lactamase_B"/>
    <property type="match status" value="1"/>
</dbReference>
<dbReference type="PROSITE" id="PS51257">
    <property type="entry name" value="PROKAR_LIPOPROTEIN"/>
    <property type="match status" value="1"/>
</dbReference>
<evidence type="ECO:0000256" key="8">
    <source>
        <dbReference type="ARBA" id="ARBA00048505"/>
    </source>
</evidence>
<dbReference type="InterPro" id="IPR052159">
    <property type="entry name" value="Competence_DNA_uptake"/>
</dbReference>
<dbReference type="PANTHER" id="PTHR30619">
    <property type="entry name" value="DNA INTERNALIZATION/COMPETENCE PROTEIN COMEC/REC2"/>
    <property type="match status" value="1"/>
</dbReference>
<comment type="catalytic activity">
    <reaction evidence="6">
        <text>3',5'-cyclic CMP + H2O = CMP + H(+)</text>
        <dbReference type="Rhea" id="RHEA:72675"/>
        <dbReference type="ChEBI" id="CHEBI:15377"/>
        <dbReference type="ChEBI" id="CHEBI:15378"/>
        <dbReference type="ChEBI" id="CHEBI:58003"/>
        <dbReference type="ChEBI" id="CHEBI:60377"/>
    </reaction>
    <physiologicalReaction direction="left-to-right" evidence="6">
        <dbReference type="Rhea" id="RHEA:72676"/>
    </physiologicalReaction>
</comment>
<dbReference type="AlphaFoldDB" id="A0A1G8I5U2"/>
<evidence type="ECO:0000256" key="4">
    <source>
        <dbReference type="ARBA" id="ARBA00022989"/>
    </source>
</evidence>
<dbReference type="InterPro" id="IPR004477">
    <property type="entry name" value="ComEC_N"/>
</dbReference>
<dbReference type="Proteomes" id="UP000199050">
    <property type="component" value="Unassembled WGS sequence"/>
</dbReference>
<dbReference type="PANTHER" id="PTHR30619:SF1">
    <property type="entry name" value="RECOMBINATION PROTEIN 2"/>
    <property type="match status" value="1"/>
</dbReference>
<evidence type="ECO:0000313" key="11">
    <source>
        <dbReference type="EMBL" id="SDI14339.1"/>
    </source>
</evidence>
<dbReference type="EMBL" id="FNDX01000003">
    <property type="protein sequence ID" value="SDI14339.1"/>
    <property type="molecule type" value="Genomic_DNA"/>
</dbReference>
<feature type="transmembrane region" description="Helical" evidence="9">
    <location>
        <begin position="52"/>
        <end position="69"/>
    </location>
</feature>
<evidence type="ECO:0000256" key="3">
    <source>
        <dbReference type="ARBA" id="ARBA00022692"/>
    </source>
</evidence>
<dbReference type="RefSeq" id="WP_090712422.1">
    <property type="nucleotide sequence ID" value="NZ_CBCSKY010000001.1"/>
</dbReference>
<dbReference type="SUPFAM" id="SSF56281">
    <property type="entry name" value="Metallo-hydrolase/oxidoreductase"/>
    <property type="match status" value="1"/>
</dbReference>
<keyword evidence="4 9" id="KW-1133">Transmembrane helix</keyword>
<feature type="transmembrane region" description="Helical" evidence="9">
    <location>
        <begin position="423"/>
        <end position="445"/>
    </location>
</feature>
<comment type="subcellular location">
    <subcellularLocation>
        <location evidence="1">Cell membrane</location>
        <topology evidence="1">Multi-pass membrane protein</topology>
    </subcellularLocation>
</comment>
<feature type="transmembrane region" description="Helical" evidence="9">
    <location>
        <begin position="388"/>
        <end position="411"/>
    </location>
</feature>
<dbReference type="GO" id="GO:0005886">
    <property type="term" value="C:plasma membrane"/>
    <property type="evidence" value="ECO:0007669"/>
    <property type="project" value="UniProtKB-SubCell"/>
</dbReference>
<keyword evidence="3 9" id="KW-0812">Transmembrane</keyword>
<dbReference type="Pfam" id="PF13567">
    <property type="entry name" value="DUF4131"/>
    <property type="match status" value="1"/>
</dbReference>
<proteinExistence type="predicted"/>
<evidence type="ECO:0000256" key="5">
    <source>
        <dbReference type="ARBA" id="ARBA00023136"/>
    </source>
</evidence>
<feature type="transmembrane region" description="Helical" evidence="9">
    <location>
        <begin position="457"/>
        <end position="481"/>
    </location>
</feature>
<feature type="domain" description="Metallo-beta-lactamase" evidence="10">
    <location>
        <begin position="625"/>
        <end position="851"/>
    </location>
</feature>
<feature type="transmembrane region" description="Helical" evidence="9">
    <location>
        <begin position="589"/>
        <end position="608"/>
    </location>
</feature>
<dbReference type="SMART" id="SM00849">
    <property type="entry name" value="Lactamase_B"/>
    <property type="match status" value="1"/>
</dbReference>
<evidence type="ECO:0000256" key="6">
    <source>
        <dbReference type="ARBA" id="ARBA00034221"/>
    </source>
</evidence>